<proteinExistence type="inferred from homology"/>
<keyword evidence="5" id="KW-0560">Oxidoreductase</keyword>
<dbReference type="Gene3D" id="1.10.599.10">
    <property type="entry name" value="Aldehyde Ferredoxin Oxidoreductase Protein, subunit A, domain 3"/>
    <property type="match status" value="1"/>
</dbReference>
<keyword evidence="7" id="KW-0411">Iron-sulfur</keyword>
<comment type="cofactor">
    <cofactor evidence="8">
        <name>tungstopterin</name>
        <dbReference type="ChEBI" id="CHEBI:30402"/>
    </cofactor>
</comment>
<dbReference type="GO" id="GO:0009055">
    <property type="term" value="F:electron transfer activity"/>
    <property type="evidence" value="ECO:0007669"/>
    <property type="project" value="InterPro"/>
</dbReference>
<evidence type="ECO:0000256" key="8">
    <source>
        <dbReference type="ARBA" id="ARBA00049934"/>
    </source>
</evidence>
<dbReference type="RefSeq" id="WP_263998466.1">
    <property type="nucleotide sequence ID" value="NZ_JACKVK010000012.1"/>
</dbReference>
<keyword evidence="11" id="KW-1185">Reference proteome</keyword>
<reference evidence="10" key="2">
    <citation type="journal article" date="2022" name="BMC Genomics">
        <title>Comparative genome analysis of mycobacteria focusing on tRNA and non-coding RNA.</title>
        <authorList>
            <person name="Behra P.R.K."/>
            <person name="Pettersson B.M.F."/>
            <person name="Ramesh M."/>
            <person name="Das S."/>
            <person name="Dasgupta S."/>
            <person name="Kirsebom L.A."/>
        </authorList>
    </citation>
    <scope>NUCLEOTIDE SEQUENCE</scope>
    <source>
        <strain evidence="10">DSM 44838</strain>
    </source>
</reference>
<evidence type="ECO:0000259" key="9">
    <source>
        <dbReference type="SMART" id="SM00790"/>
    </source>
</evidence>
<dbReference type="InterPro" id="IPR013983">
    <property type="entry name" value="Ald_Fedxn_OxRdtase_N"/>
</dbReference>
<evidence type="ECO:0000313" key="10">
    <source>
        <dbReference type="EMBL" id="MCV7423511.1"/>
    </source>
</evidence>
<dbReference type="PANTHER" id="PTHR30038">
    <property type="entry name" value="ALDEHYDE FERREDOXIN OXIDOREDUCTASE"/>
    <property type="match status" value="1"/>
</dbReference>
<dbReference type="InterPro" id="IPR051919">
    <property type="entry name" value="W-dependent_AOR"/>
</dbReference>
<dbReference type="PANTHER" id="PTHR30038:SF0">
    <property type="entry name" value="TUNGSTEN-CONTAINING ALDEHYDE FERREDOXIN OXIDOREDUCTASE"/>
    <property type="match status" value="1"/>
</dbReference>
<name>A0A9X2Z731_9MYCO</name>
<dbReference type="InterPro" id="IPR001203">
    <property type="entry name" value="OxRdtase_Ald_Fedxn_C"/>
</dbReference>
<dbReference type="AlphaFoldDB" id="A0A9X2Z731"/>
<gene>
    <name evidence="10" type="ORF">H7K45_23425</name>
</gene>
<dbReference type="SUPFAM" id="SSF56228">
    <property type="entry name" value="Aldehyde ferredoxin oxidoreductase, N-terminal domain"/>
    <property type="match status" value="1"/>
</dbReference>
<protein>
    <recommendedName>
        <fullName evidence="9">Aldehyde ferredoxin oxidoreductase N-terminal domain-containing protein</fullName>
    </recommendedName>
</protein>
<feature type="domain" description="Aldehyde ferredoxin oxidoreductase N-terminal" evidence="9">
    <location>
        <begin position="11"/>
        <end position="213"/>
    </location>
</feature>
<dbReference type="GO" id="GO:0046872">
    <property type="term" value="F:metal ion binding"/>
    <property type="evidence" value="ECO:0007669"/>
    <property type="project" value="UniProtKB-KW"/>
</dbReference>
<dbReference type="SUPFAM" id="SSF48310">
    <property type="entry name" value="Aldehyde ferredoxin oxidoreductase, C-terminal domains"/>
    <property type="match status" value="1"/>
</dbReference>
<sequence length="627" mass="66715">MTPPSCPPYGYTGRLRHVDLTSGAVSAEVLPERIWRRYVGGGLLGVRQLLTSTPPGLDAFDPASLLMFLSSVIGGHHAVGLSKFTIVAKSPLTGGVGEARVTGPFGMALKASGCDGVVLRGRATEPTYLLVDPNGAQLRPAVDLWGAETQVATETLKRRHGAEAAVATIGPAGERLVRYASVLTEWIHPANRMGLGAVMGSKNLKAIVVIPGDLPPVYDPDELEAVTEGYRRRMTHNALTAAQLSPTGFGGWFLGDGMTGYAASRNFETNVLPTFPADAAERLADALTGSAGGCPGCPNDCIKRYANAVDERLGGLDEEGLAALVLGCGITDLATALTVHARCHALGLDPVSLSAVWAHVGEVNGDGGEGLASAAERIAHRTDGAGPLGEGVRRLAEAHGDTGAAMHVKGLELGRYDPRASAGQALAYAVSPLGPRYEIVEHDLDFDPVDGPSNALSQMRTLGVDEWEPMERLDSARVARTATLLDLWSGLDALGLCLFAGPPMRELTQRHVAQLVHTVTGWLTSDHEIFMWGRRRWNLMRLYNLREGIDAEDDRLPDRFFDEPIDAGRLAGAVLDRSTFAASVREYYALAGWDDRGRPLPITLASLGLLWADDSPTSESCDQSTPT</sequence>
<keyword evidence="6" id="KW-0408">Iron</keyword>
<dbReference type="InterPro" id="IPR013984">
    <property type="entry name" value="Ald_Fedxn_OxRdtase_dom2"/>
</dbReference>
<accession>A0A9X2Z731</accession>
<evidence type="ECO:0000256" key="6">
    <source>
        <dbReference type="ARBA" id="ARBA00023004"/>
    </source>
</evidence>
<keyword evidence="4" id="KW-0479">Metal-binding</keyword>
<evidence type="ECO:0000256" key="1">
    <source>
        <dbReference type="ARBA" id="ARBA00001966"/>
    </source>
</evidence>
<organism evidence="10 11">
    <name type="scientific">Mycobacterium yunnanensis</name>
    <dbReference type="NCBI Taxonomy" id="368477"/>
    <lineage>
        <taxon>Bacteria</taxon>
        <taxon>Bacillati</taxon>
        <taxon>Actinomycetota</taxon>
        <taxon>Actinomycetes</taxon>
        <taxon>Mycobacteriales</taxon>
        <taxon>Mycobacteriaceae</taxon>
        <taxon>Mycobacterium</taxon>
    </lineage>
</organism>
<dbReference type="Pfam" id="PF01314">
    <property type="entry name" value="AFOR_C"/>
    <property type="match status" value="1"/>
</dbReference>
<dbReference type="InterPro" id="IPR036503">
    <property type="entry name" value="Ald_Fedxn_OxRdtase_N_sf"/>
</dbReference>
<evidence type="ECO:0000256" key="2">
    <source>
        <dbReference type="ARBA" id="ARBA00011032"/>
    </source>
</evidence>
<dbReference type="GO" id="GO:0016625">
    <property type="term" value="F:oxidoreductase activity, acting on the aldehyde or oxo group of donors, iron-sulfur protein as acceptor"/>
    <property type="evidence" value="ECO:0007669"/>
    <property type="project" value="InterPro"/>
</dbReference>
<dbReference type="Pfam" id="PF02730">
    <property type="entry name" value="AFOR_N"/>
    <property type="match status" value="1"/>
</dbReference>
<dbReference type="GO" id="GO:0051539">
    <property type="term" value="F:4 iron, 4 sulfur cluster binding"/>
    <property type="evidence" value="ECO:0007669"/>
    <property type="project" value="UniProtKB-KW"/>
</dbReference>
<dbReference type="InterPro" id="IPR036021">
    <property type="entry name" value="Tungsten_al_ferr_oxy-like_C"/>
</dbReference>
<dbReference type="Proteomes" id="UP001141629">
    <property type="component" value="Unassembled WGS sequence"/>
</dbReference>
<dbReference type="EMBL" id="JACKVK010000012">
    <property type="protein sequence ID" value="MCV7423511.1"/>
    <property type="molecule type" value="Genomic_DNA"/>
</dbReference>
<reference evidence="10" key="1">
    <citation type="submission" date="2020-07" db="EMBL/GenBank/DDBJ databases">
        <authorList>
            <person name="Pettersson B.M.F."/>
            <person name="Behra P.R.K."/>
            <person name="Ramesh M."/>
            <person name="Das S."/>
            <person name="Dasgupta S."/>
            <person name="Kirsebom L.A."/>
        </authorList>
    </citation>
    <scope>NUCLEOTIDE SEQUENCE</scope>
    <source>
        <strain evidence="10">DSM 44838</strain>
    </source>
</reference>
<dbReference type="Gene3D" id="1.10.569.10">
    <property type="entry name" value="Aldehyde Ferredoxin Oxidoreductase Protein, subunit A, domain 2"/>
    <property type="match status" value="1"/>
</dbReference>
<dbReference type="Gene3D" id="3.60.9.10">
    <property type="entry name" value="Aldehyde ferredoxin oxidoreductase, N-terminal domain"/>
    <property type="match status" value="1"/>
</dbReference>
<keyword evidence="3" id="KW-0004">4Fe-4S</keyword>
<comment type="cofactor">
    <cofactor evidence="1">
        <name>[4Fe-4S] cluster</name>
        <dbReference type="ChEBI" id="CHEBI:49883"/>
    </cofactor>
</comment>
<evidence type="ECO:0000256" key="3">
    <source>
        <dbReference type="ARBA" id="ARBA00022485"/>
    </source>
</evidence>
<evidence type="ECO:0000256" key="7">
    <source>
        <dbReference type="ARBA" id="ARBA00023014"/>
    </source>
</evidence>
<evidence type="ECO:0000256" key="4">
    <source>
        <dbReference type="ARBA" id="ARBA00022723"/>
    </source>
</evidence>
<dbReference type="SMART" id="SM00790">
    <property type="entry name" value="AFOR_N"/>
    <property type="match status" value="1"/>
</dbReference>
<comment type="similarity">
    <text evidence="2">Belongs to the AOR/FOR family.</text>
</comment>
<comment type="caution">
    <text evidence="10">The sequence shown here is derived from an EMBL/GenBank/DDBJ whole genome shotgun (WGS) entry which is preliminary data.</text>
</comment>
<evidence type="ECO:0000313" key="11">
    <source>
        <dbReference type="Proteomes" id="UP001141629"/>
    </source>
</evidence>
<evidence type="ECO:0000256" key="5">
    <source>
        <dbReference type="ARBA" id="ARBA00023002"/>
    </source>
</evidence>
<dbReference type="InterPro" id="IPR013985">
    <property type="entry name" value="Ald_Fedxn_OxRdtase_dom3"/>
</dbReference>